<dbReference type="InterPro" id="IPR015943">
    <property type="entry name" value="WD40/YVTN_repeat-like_dom_sf"/>
</dbReference>
<gene>
    <name evidence="2" type="ORF">DFH07DRAFT_1027678</name>
</gene>
<accession>A0AAD7J393</accession>
<feature type="region of interest" description="Disordered" evidence="1">
    <location>
        <begin position="1"/>
        <end position="31"/>
    </location>
</feature>
<dbReference type="SUPFAM" id="SSF75011">
    <property type="entry name" value="3-carboxy-cis,cis-mucoante lactonizing enzyme"/>
    <property type="match status" value="1"/>
</dbReference>
<name>A0AAD7J393_9AGAR</name>
<comment type="caution">
    <text evidence="2">The sequence shown here is derived from an EMBL/GenBank/DDBJ whole genome shotgun (WGS) entry which is preliminary data.</text>
</comment>
<dbReference type="EMBL" id="JARJLG010000062">
    <property type="protein sequence ID" value="KAJ7756031.1"/>
    <property type="molecule type" value="Genomic_DNA"/>
</dbReference>
<proteinExistence type="predicted"/>
<dbReference type="Proteomes" id="UP001215280">
    <property type="component" value="Unassembled WGS sequence"/>
</dbReference>
<sequence>MEIHEGRQGKEPESNDDDVTRLGTSREKSGIGSIREKIEPAGSVSHVVFNEANTQLIASVKGVPPTPGILAVWDIAADGSLSENFTTVQPSTGGLLPFSMTVIPGKNAILAADAGDGVDVFDFNNAAGAGVAAGNSSTLPIKGQGATPFSPQTGNFYVNDIETAEITEINVDHNLKPSIVAMLRCVRQQYPQGNGTATIDNDIATVNQKDFMYVLAANATEVKVLSLNAPGKATALQTLSLAPVRVAGVPISPDNIRQLFFRPFRAR</sequence>
<keyword evidence="3" id="KW-1185">Reference proteome</keyword>
<evidence type="ECO:0000313" key="2">
    <source>
        <dbReference type="EMBL" id="KAJ7756031.1"/>
    </source>
</evidence>
<evidence type="ECO:0000313" key="3">
    <source>
        <dbReference type="Proteomes" id="UP001215280"/>
    </source>
</evidence>
<dbReference type="Gene3D" id="2.130.10.10">
    <property type="entry name" value="YVTN repeat-like/Quinoprotein amine dehydrogenase"/>
    <property type="match status" value="1"/>
</dbReference>
<dbReference type="AlphaFoldDB" id="A0AAD7J393"/>
<protein>
    <submittedName>
        <fullName evidence="2">Uncharacterized protein</fullName>
    </submittedName>
</protein>
<organism evidence="2 3">
    <name type="scientific">Mycena maculata</name>
    <dbReference type="NCBI Taxonomy" id="230809"/>
    <lineage>
        <taxon>Eukaryota</taxon>
        <taxon>Fungi</taxon>
        <taxon>Dikarya</taxon>
        <taxon>Basidiomycota</taxon>
        <taxon>Agaricomycotina</taxon>
        <taxon>Agaricomycetes</taxon>
        <taxon>Agaricomycetidae</taxon>
        <taxon>Agaricales</taxon>
        <taxon>Marasmiineae</taxon>
        <taxon>Mycenaceae</taxon>
        <taxon>Mycena</taxon>
    </lineage>
</organism>
<reference evidence="2" key="1">
    <citation type="submission" date="2023-03" db="EMBL/GenBank/DDBJ databases">
        <title>Massive genome expansion in bonnet fungi (Mycena s.s.) driven by repeated elements and novel gene families across ecological guilds.</title>
        <authorList>
            <consortium name="Lawrence Berkeley National Laboratory"/>
            <person name="Harder C.B."/>
            <person name="Miyauchi S."/>
            <person name="Viragh M."/>
            <person name="Kuo A."/>
            <person name="Thoen E."/>
            <person name="Andreopoulos B."/>
            <person name="Lu D."/>
            <person name="Skrede I."/>
            <person name="Drula E."/>
            <person name="Henrissat B."/>
            <person name="Morin E."/>
            <person name="Kohler A."/>
            <person name="Barry K."/>
            <person name="LaButti K."/>
            <person name="Morin E."/>
            <person name="Salamov A."/>
            <person name="Lipzen A."/>
            <person name="Mereny Z."/>
            <person name="Hegedus B."/>
            <person name="Baldrian P."/>
            <person name="Stursova M."/>
            <person name="Weitz H."/>
            <person name="Taylor A."/>
            <person name="Grigoriev I.V."/>
            <person name="Nagy L.G."/>
            <person name="Martin F."/>
            <person name="Kauserud H."/>
        </authorList>
    </citation>
    <scope>NUCLEOTIDE SEQUENCE</scope>
    <source>
        <strain evidence="2">CBHHK188m</strain>
    </source>
</reference>
<evidence type="ECO:0000256" key="1">
    <source>
        <dbReference type="SAM" id="MobiDB-lite"/>
    </source>
</evidence>